<organism evidence="1 2">
    <name type="scientific">Brassica cretica</name>
    <name type="common">Mustard</name>
    <dbReference type="NCBI Taxonomy" id="69181"/>
    <lineage>
        <taxon>Eukaryota</taxon>
        <taxon>Viridiplantae</taxon>
        <taxon>Streptophyta</taxon>
        <taxon>Embryophyta</taxon>
        <taxon>Tracheophyta</taxon>
        <taxon>Spermatophyta</taxon>
        <taxon>Magnoliopsida</taxon>
        <taxon>eudicotyledons</taxon>
        <taxon>Gunneridae</taxon>
        <taxon>Pentapetalae</taxon>
        <taxon>rosids</taxon>
        <taxon>malvids</taxon>
        <taxon>Brassicales</taxon>
        <taxon>Brassicaceae</taxon>
        <taxon>Brassiceae</taxon>
        <taxon>Brassica</taxon>
    </lineage>
</organism>
<gene>
    <name evidence="1" type="ORF">F2Q69_00013015</name>
</gene>
<proteinExistence type="predicted"/>
<dbReference type="AlphaFoldDB" id="A0A8S9QII2"/>
<comment type="caution">
    <text evidence="1">The sequence shown here is derived from an EMBL/GenBank/DDBJ whole genome shotgun (WGS) entry which is preliminary data.</text>
</comment>
<accession>A0A8S9QII2</accession>
<dbReference type="Proteomes" id="UP000712600">
    <property type="component" value="Unassembled WGS sequence"/>
</dbReference>
<dbReference type="EMBL" id="QGKX02000996">
    <property type="protein sequence ID" value="KAF3553892.1"/>
    <property type="molecule type" value="Genomic_DNA"/>
</dbReference>
<name>A0A8S9QII2_BRACR</name>
<sequence length="161" mass="17431">MFSSSSVMGLLNGESSRAARLRVLLGYTSASSSESSEWSLGSKLMQAVLLGSCPEGFSRKVSDLSRGVAKSNLFPRIFVVPRGRIARVLVVKVLTCLVKVFTSLSCSSDFIGGEHLFNLLERCGVGWCVGRGDIHCWTVEIGVASSVERNLHDVSIVIRHI</sequence>
<reference evidence="1" key="1">
    <citation type="submission" date="2019-12" db="EMBL/GenBank/DDBJ databases">
        <title>Genome sequencing and annotation of Brassica cretica.</title>
        <authorList>
            <person name="Studholme D.J."/>
            <person name="Sarris P."/>
        </authorList>
    </citation>
    <scope>NUCLEOTIDE SEQUENCE</scope>
    <source>
        <strain evidence="1">PFS-109/04</strain>
        <tissue evidence="1">Leaf</tissue>
    </source>
</reference>
<evidence type="ECO:0000313" key="1">
    <source>
        <dbReference type="EMBL" id="KAF3553892.1"/>
    </source>
</evidence>
<protein>
    <submittedName>
        <fullName evidence="1">Uncharacterized protein</fullName>
    </submittedName>
</protein>
<evidence type="ECO:0000313" key="2">
    <source>
        <dbReference type="Proteomes" id="UP000712600"/>
    </source>
</evidence>